<evidence type="ECO:0000313" key="3">
    <source>
        <dbReference type="EMBL" id="QLH80975.1"/>
    </source>
</evidence>
<dbReference type="KEGG" id="hpel:HZS54_04695"/>
<organism evidence="3 4">
    <name type="scientific">Halosimplex pelagicum</name>
    <dbReference type="NCBI Taxonomy" id="869886"/>
    <lineage>
        <taxon>Archaea</taxon>
        <taxon>Methanobacteriati</taxon>
        <taxon>Methanobacteriota</taxon>
        <taxon>Stenosarchaea group</taxon>
        <taxon>Halobacteria</taxon>
        <taxon>Halobacteriales</taxon>
        <taxon>Haloarculaceae</taxon>
        <taxon>Halosimplex</taxon>
    </lineage>
</organism>
<feature type="compositionally biased region" description="Acidic residues" evidence="1">
    <location>
        <begin position="52"/>
        <end position="79"/>
    </location>
</feature>
<dbReference type="RefSeq" id="WP_179920790.1">
    <property type="nucleotide sequence ID" value="NZ_CP058909.1"/>
</dbReference>
<dbReference type="Pfam" id="PF14553">
    <property type="entry name" value="YqbF"/>
    <property type="match status" value="1"/>
</dbReference>
<proteinExistence type="predicted"/>
<evidence type="ECO:0000256" key="1">
    <source>
        <dbReference type="SAM" id="MobiDB-lite"/>
    </source>
</evidence>
<dbReference type="EMBL" id="CP058909">
    <property type="protein sequence ID" value="QLH80975.1"/>
    <property type="molecule type" value="Genomic_DNA"/>
</dbReference>
<dbReference type="OrthoDB" id="275804at2157"/>
<protein>
    <recommendedName>
        <fullName evidence="2">Uncharacterized protein YqbF N-terminal domain-containing protein</fullName>
    </recommendedName>
</protein>
<feature type="domain" description="Uncharacterised protein YqbF N-terminal" evidence="2">
    <location>
        <begin position="10"/>
        <end position="47"/>
    </location>
</feature>
<name>A0A7D5TB42_9EURY</name>
<sequence>MATVRYTADGGHYRVGGHGFDPGDEREVGEELAEYLADVDDFEVVDGGLSEAELDPDDVVDEMEGDDPPDDEGDDAETCDEVKSDGEVCGRDLPCPYHSDEDDNEQEG</sequence>
<dbReference type="InterPro" id="IPR027926">
    <property type="entry name" value="YqbF_N"/>
</dbReference>
<accession>A0A7D5TB42</accession>
<keyword evidence="4" id="KW-1185">Reference proteome</keyword>
<dbReference type="AlphaFoldDB" id="A0A7D5TB42"/>
<feature type="compositionally biased region" description="Basic and acidic residues" evidence="1">
    <location>
        <begin position="80"/>
        <end position="90"/>
    </location>
</feature>
<gene>
    <name evidence="3" type="ORF">HZS54_04695</name>
</gene>
<evidence type="ECO:0000259" key="2">
    <source>
        <dbReference type="Pfam" id="PF14553"/>
    </source>
</evidence>
<reference evidence="3 4" key="1">
    <citation type="submission" date="2020-07" db="EMBL/GenBank/DDBJ databases">
        <title>Halosimplex litoreum sp. nov. and Halosimplex rubrum sp. nov., isolated from different salt environments.</title>
        <authorList>
            <person name="Cui H."/>
        </authorList>
    </citation>
    <scope>NUCLEOTIDE SEQUENCE [LARGE SCALE GENOMIC DNA]</scope>
    <source>
        <strain evidence="3 4">R2</strain>
    </source>
</reference>
<dbReference type="Proteomes" id="UP000509346">
    <property type="component" value="Chromosome"/>
</dbReference>
<evidence type="ECO:0000313" key="4">
    <source>
        <dbReference type="Proteomes" id="UP000509346"/>
    </source>
</evidence>
<feature type="region of interest" description="Disordered" evidence="1">
    <location>
        <begin position="50"/>
        <end position="108"/>
    </location>
</feature>
<dbReference type="GeneID" id="56081862"/>